<evidence type="ECO:0000256" key="6">
    <source>
        <dbReference type="ARBA" id="ARBA00022448"/>
    </source>
</evidence>
<feature type="transmembrane region" description="Helical" evidence="18">
    <location>
        <begin position="139"/>
        <end position="157"/>
    </location>
</feature>
<evidence type="ECO:0000256" key="3">
    <source>
        <dbReference type="ARBA" id="ARBA00008713"/>
    </source>
</evidence>
<keyword evidence="6" id="KW-0813">Transport</keyword>
<evidence type="ECO:0000256" key="5">
    <source>
        <dbReference type="ARBA" id="ARBA00016767"/>
    </source>
</evidence>
<evidence type="ECO:0000256" key="2">
    <source>
        <dbReference type="ARBA" id="ARBA00004434"/>
    </source>
</evidence>
<evidence type="ECO:0000256" key="18">
    <source>
        <dbReference type="SAM" id="Phobius"/>
    </source>
</evidence>
<keyword evidence="13" id="KW-0496">Mitochondrion</keyword>
<evidence type="ECO:0000256" key="12">
    <source>
        <dbReference type="ARBA" id="ARBA00022989"/>
    </source>
</evidence>
<keyword evidence="19" id="KW-1185">Reference proteome</keyword>
<comment type="function">
    <text evidence="1">Accessory subunit of the mitochondrial membrane respiratory chain NADH dehydrogenase (Complex I), that is believed not to be involved in catalysis. Complex I functions in the transfer of electrons from NADH to the respiratory chain. The immediate electron acceptor for the enzyme is believed to be ubiquinone.</text>
</comment>
<dbReference type="GO" id="GO:0005743">
    <property type="term" value="C:mitochondrial inner membrane"/>
    <property type="evidence" value="ECO:0007669"/>
    <property type="project" value="UniProtKB-SubCell"/>
</dbReference>
<sequence>MAPPRFPSRVTAPPRMRRAPAAAPPRQVCGGEPPLPGSARGGTARRRGRAGKGEEDCQGPPGLAWQSSWPPAPRAQAGRGGAVSSRPTPARRAGLGPADKMAAALRAGRVWGLVTATPGLAFTRSAFVARKRNYAQPNWLGVGLAFGTSAALWAFLIKQHNEDVMEYERRQKEGHHKCTECS</sequence>
<dbReference type="GO" id="GO:0045271">
    <property type="term" value="C:respiratory chain complex I"/>
    <property type="evidence" value="ECO:0007669"/>
    <property type="project" value="InterPro"/>
</dbReference>
<keyword evidence="11" id="KW-0249">Electron transport</keyword>
<keyword evidence="14 18" id="KW-0472">Membrane</keyword>
<keyword evidence="8 18" id="KW-0812">Transmembrane</keyword>
<keyword evidence="9" id="KW-0999">Mitochondrion inner membrane</keyword>
<feature type="region of interest" description="Disordered" evidence="17">
    <location>
        <begin position="1"/>
        <end position="95"/>
    </location>
</feature>
<dbReference type="InParanoid" id="A0A6J2HCG9"/>
<proteinExistence type="inferred from homology"/>
<dbReference type="InterPro" id="IPR026192">
    <property type="entry name" value="NDUFC1"/>
</dbReference>
<evidence type="ECO:0000256" key="14">
    <source>
        <dbReference type="ARBA" id="ARBA00023136"/>
    </source>
</evidence>
<dbReference type="Pfam" id="PF15088">
    <property type="entry name" value="NADH_dh_m_C1"/>
    <property type="match status" value="1"/>
</dbReference>
<evidence type="ECO:0000256" key="9">
    <source>
        <dbReference type="ARBA" id="ARBA00022792"/>
    </source>
</evidence>
<evidence type="ECO:0000313" key="20">
    <source>
        <dbReference type="RefSeq" id="XP_027585524.1"/>
    </source>
</evidence>
<dbReference type="RefSeq" id="XP_027585524.1">
    <property type="nucleotide sequence ID" value="XM_027729723.2"/>
</dbReference>
<keyword evidence="12 18" id="KW-1133">Transmembrane helix</keyword>
<comment type="subunit">
    <text evidence="4">Complex I is composed of 45 different subunits.</text>
</comment>
<name>A0A6J2HCG9_9PASS</name>
<dbReference type="PANTHER" id="PTHR17097:SF0">
    <property type="entry name" value="NADH DEHYDROGENASE [UBIQUINONE] 1 SUBUNIT C1, MITOCHONDRIAL"/>
    <property type="match status" value="1"/>
</dbReference>
<evidence type="ECO:0000256" key="16">
    <source>
        <dbReference type="ARBA" id="ARBA00032841"/>
    </source>
</evidence>
<organism evidence="19 20">
    <name type="scientific">Pipra filicauda</name>
    <name type="common">Wire-tailed manakin</name>
    <dbReference type="NCBI Taxonomy" id="649802"/>
    <lineage>
        <taxon>Eukaryota</taxon>
        <taxon>Metazoa</taxon>
        <taxon>Chordata</taxon>
        <taxon>Craniata</taxon>
        <taxon>Vertebrata</taxon>
        <taxon>Euteleostomi</taxon>
        <taxon>Archelosauria</taxon>
        <taxon>Archosauria</taxon>
        <taxon>Dinosauria</taxon>
        <taxon>Saurischia</taxon>
        <taxon>Theropoda</taxon>
        <taxon>Coelurosauria</taxon>
        <taxon>Aves</taxon>
        <taxon>Neognathae</taxon>
        <taxon>Neoaves</taxon>
        <taxon>Telluraves</taxon>
        <taxon>Australaves</taxon>
        <taxon>Passeriformes</taxon>
        <taxon>Pipridae</taxon>
        <taxon>Pipra</taxon>
    </lineage>
</organism>
<gene>
    <name evidence="20" type="primary">NDUFC1</name>
</gene>
<dbReference type="Proteomes" id="UP000504627">
    <property type="component" value="Unplaced"/>
</dbReference>
<accession>A0A6J2HCG9</accession>
<evidence type="ECO:0000256" key="1">
    <source>
        <dbReference type="ARBA" id="ARBA00003195"/>
    </source>
</evidence>
<evidence type="ECO:0000256" key="4">
    <source>
        <dbReference type="ARBA" id="ARBA00011533"/>
    </source>
</evidence>
<evidence type="ECO:0000256" key="13">
    <source>
        <dbReference type="ARBA" id="ARBA00023128"/>
    </source>
</evidence>
<evidence type="ECO:0000256" key="11">
    <source>
        <dbReference type="ARBA" id="ARBA00022982"/>
    </source>
</evidence>
<dbReference type="CTD" id="4717"/>
<protein>
    <recommendedName>
        <fullName evidence="5">NADH dehydrogenase [ubiquinone] 1 subunit C1, mitochondrial</fullName>
    </recommendedName>
    <alternativeName>
        <fullName evidence="15">Complex I-KFYI</fullName>
    </alternativeName>
    <alternativeName>
        <fullName evidence="16">NADH-ubiquinone oxidoreductase KFYI subunit</fullName>
    </alternativeName>
</protein>
<keyword evidence="7" id="KW-0679">Respiratory chain</keyword>
<comment type="similarity">
    <text evidence="3">Belongs to the complex I NDUFC1 subunit family.</text>
</comment>
<keyword evidence="10" id="KW-0809">Transit peptide</keyword>
<evidence type="ECO:0000256" key="7">
    <source>
        <dbReference type="ARBA" id="ARBA00022660"/>
    </source>
</evidence>
<reference evidence="20" key="1">
    <citation type="submission" date="2025-08" db="UniProtKB">
        <authorList>
            <consortium name="RefSeq"/>
        </authorList>
    </citation>
    <scope>IDENTIFICATION</scope>
    <source>
        <tissue evidence="20">Muscle</tissue>
    </source>
</reference>
<comment type="subcellular location">
    <subcellularLocation>
        <location evidence="2">Mitochondrion inner membrane</location>
        <topology evidence="2">Single-pass membrane protein</topology>
    </subcellularLocation>
</comment>
<dbReference type="PANTHER" id="PTHR17097">
    <property type="entry name" value="NADH-UBIQUINONE OXIDOREDUCTASE KFYI SUBUNIT"/>
    <property type="match status" value="1"/>
</dbReference>
<evidence type="ECO:0000256" key="15">
    <source>
        <dbReference type="ARBA" id="ARBA00030166"/>
    </source>
</evidence>
<dbReference type="GeneID" id="113992443"/>
<evidence type="ECO:0000313" key="19">
    <source>
        <dbReference type="Proteomes" id="UP000504627"/>
    </source>
</evidence>
<dbReference type="AlphaFoldDB" id="A0A6J2HCG9"/>
<evidence type="ECO:0000256" key="8">
    <source>
        <dbReference type="ARBA" id="ARBA00022692"/>
    </source>
</evidence>
<evidence type="ECO:0000256" key="17">
    <source>
        <dbReference type="SAM" id="MobiDB-lite"/>
    </source>
</evidence>
<evidence type="ECO:0000256" key="10">
    <source>
        <dbReference type="ARBA" id="ARBA00022946"/>
    </source>
</evidence>